<dbReference type="Pfam" id="PF00126">
    <property type="entry name" value="HTH_1"/>
    <property type="match status" value="1"/>
</dbReference>
<dbReference type="InterPro" id="IPR036390">
    <property type="entry name" value="WH_DNA-bd_sf"/>
</dbReference>
<dbReference type="SUPFAM" id="SSF53850">
    <property type="entry name" value="Periplasmic binding protein-like II"/>
    <property type="match status" value="1"/>
</dbReference>
<dbReference type="GO" id="GO:0003700">
    <property type="term" value="F:DNA-binding transcription factor activity"/>
    <property type="evidence" value="ECO:0007669"/>
    <property type="project" value="InterPro"/>
</dbReference>
<comment type="similarity">
    <text evidence="1">Belongs to the LysR transcriptional regulatory family.</text>
</comment>
<dbReference type="Pfam" id="PF03466">
    <property type="entry name" value="LysR_substrate"/>
    <property type="match status" value="1"/>
</dbReference>
<dbReference type="InterPro" id="IPR005119">
    <property type="entry name" value="LysR_subst-bd"/>
</dbReference>
<evidence type="ECO:0000313" key="7">
    <source>
        <dbReference type="Proteomes" id="UP000029518"/>
    </source>
</evidence>
<feature type="domain" description="HTH lysR-type" evidence="5">
    <location>
        <begin position="1"/>
        <end position="58"/>
    </location>
</feature>
<name>A0A089LCH9_PAEBO</name>
<dbReference type="KEGG" id="pbd:PBOR_17585"/>
<evidence type="ECO:0000256" key="3">
    <source>
        <dbReference type="ARBA" id="ARBA00023125"/>
    </source>
</evidence>
<keyword evidence="2" id="KW-0805">Transcription regulation</keyword>
<dbReference type="PRINTS" id="PR00039">
    <property type="entry name" value="HTHLYSR"/>
</dbReference>
<dbReference type="PANTHER" id="PTHR30346">
    <property type="entry name" value="TRANSCRIPTIONAL DUAL REGULATOR HCAR-RELATED"/>
    <property type="match status" value="1"/>
</dbReference>
<dbReference type="InterPro" id="IPR000847">
    <property type="entry name" value="LysR_HTH_N"/>
</dbReference>
<dbReference type="OrthoDB" id="9803735at2"/>
<evidence type="ECO:0000256" key="2">
    <source>
        <dbReference type="ARBA" id="ARBA00023015"/>
    </source>
</evidence>
<dbReference type="GO" id="GO:0032993">
    <property type="term" value="C:protein-DNA complex"/>
    <property type="evidence" value="ECO:0007669"/>
    <property type="project" value="TreeGrafter"/>
</dbReference>
<evidence type="ECO:0000256" key="1">
    <source>
        <dbReference type="ARBA" id="ARBA00009437"/>
    </source>
</evidence>
<dbReference type="EMBL" id="CP009285">
    <property type="protein sequence ID" value="AIQ58547.1"/>
    <property type="molecule type" value="Genomic_DNA"/>
</dbReference>
<proteinExistence type="inferred from homology"/>
<accession>A0A089LCH9</accession>
<gene>
    <name evidence="6" type="ORF">PBOR_17585</name>
</gene>
<evidence type="ECO:0000256" key="4">
    <source>
        <dbReference type="ARBA" id="ARBA00023163"/>
    </source>
</evidence>
<evidence type="ECO:0000313" key="6">
    <source>
        <dbReference type="EMBL" id="AIQ58547.1"/>
    </source>
</evidence>
<dbReference type="HOGENOM" id="CLU_039613_32_2_9"/>
<sequence length="310" mass="35254">MTLQQLRYAIEIANSGSMNEAAKRLFVSQPSLSNAIKELESELGITIFERNNRGISISAEGMEFLGYARQIIEQTEFMENRYTGKKRSPIYFSVSTQHYAFVTDAFVKLMKESKVAEYNFSLRETQTYEIIEDVRTLRSDIGILYINESNYKVMNKLFSDGNLKFTPLFNTNPHVYVRAGHVLAGKERITIDDILPFPYITFEQGDNNSLHFSEEMLSFTQIEKNIKVTDRATLTHLLLGSDSYTVGTGIMASGLNDAGLVTIPFDSKEVFSVGWIAHKDRKPSEIMSGYINILNDLVSDNYFELESFLL</sequence>
<dbReference type="RefSeq" id="WP_042213561.1">
    <property type="nucleotide sequence ID" value="NZ_CP009285.1"/>
</dbReference>
<keyword evidence="3" id="KW-0238">DNA-binding</keyword>
<dbReference type="PANTHER" id="PTHR30346:SF0">
    <property type="entry name" value="HCA OPERON TRANSCRIPTIONAL ACTIVATOR HCAR"/>
    <property type="match status" value="1"/>
</dbReference>
<dbReference type="GO" id="GO:0003677">
    <property type="term" value="F:DNA binding"/>
    <property type="evidence" value="ECO:0007669"/>
    <property type="project" value="UniProtKB-KW"/>
</dbReference>
<protein>
    <submittedName>
        <fullName evidence="6">LysR family transcriptional regulator</fullName>
    </submittedName>
</protein>
<organism evidence="6 7">
    <name type="scientific">Paenibacillus borealis</name>
    <dbReference type="NCBI Taxonomy" id="160799"/>
    <lineage>
        <taxon>Bacteria</taxon>
        <taxon>Bacillati</taxon>
        <taxon>Bacillota</taxon>
        <taxon>Bacilli</taxon>
        <taxon>Bacillales</taxon>
        <taxon>Paenibacillaceae</taxon>
        <taxon>Paenibacillus</taxon>
    </lineage>
</organism>
<dbReference type="Gene3D" id="3.40.190.10">
    <property type="entry name" value="Periplasmic binding protein-like II"/>
    <property type="match status" value="2"/>
</dbReference>
<dbReference type="SUPFAM" id="SSF46785">
    <property type="entry name" value="Winged helix' DNA-binding domain"/>
    <property type="match status" value="1"/>
</dbReference>
<dbReference type="Proteomes" id="UP000029518">
    <property type="component" value="Chromosome"/>
</dbReference>
<keyword evidence="4" id="KW-0804">Transcription</keyword>
<reference evidence="6" key="1">
    <citation type="submission" date="2014-08" db="EMBL/GenBank/DDBJ databases">
        <title>Comparative genomics of the Paenibacillus odorifer group.</title>
        <authorList>
            <person name="den Bakker H.C."/>
            <person name="Tsai Y.-C.Y.-C."/>
            <person name="Martin N."/>
            <person name="Korlach J."/>
            <person name="Wiedmann M."/>
        </authorList>
    </citation>
    <scope>NUCLEOTIDE SEQUENCE [LARGE SCALE GENOMIC DNA]</scope>
    <source>
        <strain evidence="6">DSM 13188</strain>
    </source>
</reference>
<dbReference type="AlphaFoldDB" id="A0A089LCH9"/>
<evidence type="ECO:0000259" key="5">
    <source>
        <dbReference type="PROSITE" id="PS50931"/>
    </source>
</evidence>
<keyword evidence="7" id="KW-1185">Reference proteome</keyword>
<dbReference type="FunFam" id="1.10.10.10:FF:000001">
    <property type="entry name" value="LysR family transcriptional regulator"/>
    <property type="match status" value="1"/>
</dbReference>
<dbReference type="CDD" id="cd05466">
    <property type="entry name" value="PBP2_LTTR_substrate"/>
    <property type="match status" value="1"/>
</dbReference>
<dbReference type="PROSITE" id="PS50931">
    <property type="entry name" value="HTH_LYSR"/>
    <property type="match status" value="1"/>
</dbReference>
<dbReference type="Gene3D" id="1.10.10.10">
    <property type="entry name" value="Winged helix-like DNA-binding domain superfamily/Winged helix DNA-binding domain"/>
    <property type="match status" value="1"/>
</dbReference>
<dbReference type="InterPro" id="IPR036388">
    <property type="entry name" value="WH-like_DNA-bd_sf"/>
</dbReference>